<name>A0A540VYT1_9ACTN</name>
<evidence type="ECO:0000313" key="2">
    <source>
        <dbReference type="EMBL" id="TQF01891.1"/>
    </source>
</evidence>
<dbReference type="Proteomes" id="UP000319103">
    <property type="component" value="Unassembled WGS sequence"/>
</dbReference>
<keyword evidence="2" id="KW-0378">Hydrolase</keyword>
<dbReference type="OrthoDB" id="6630285at2"/>
<dbReference type="GO" id="GO:0016787">
    <property type="term" value="F:hydrolase activity"/>
    <property type="evidence" value="ECO:0007669"/>
    <property type="project" value="UniProtKB-KW"/>
</dbReference>
<reference evidence="2 3" key="1">
    <citation type="submission" date="2019-06" db="EMBL/GenBank/DDBJ databases">
        <title>Description of Kitasatospora acidophila sp. nov. isolated from pine grove soil, and reclassification of Streptomyces novaecaesareae to Kitasatospora novaeceasareae comb. nov.</title>
        <authorList>
            <person name="Kim M.J."/>
        </authorList>
    </citation>
    <scope>NUCLEOTIDE SEQUENCE [LARGE SCALE GENOMIC DNA]</scope>
    <source>
        <strain evidence="2 3">MMS16-CNU292</strain>
    </source>
</reference>
<keyword evidence="3" id="KW-1185">Reference proteome</keyword>
<comment type="caution">
    <text evidence="2">The sequence shown here is derived from an EMBL/GenBank/DDBJ whole genome shotgun (WGS) entry which is preliminary data.</text>
</comment>
<dbReference type="SUPFAM" id="SSF53474">
    <property type="entry name" value="alpha/beta-Hydrolases"/>
    <property type="match status" value="1"/>
</dbReference>
<dbReference type="Pfam" id="PF12146">
    <property type="entry name" value="Hydrolase_4"/>
    <property type="match status" value="1"/>
</dbReference>
<dbReference type="AlphaFoldDB" id="A0A540VYT1"/>
<proteinExistence type="predicted"/>
<accession>A0A540VYT1</accession>
<protein>
    <submittedName>
        <fullName evidence="2">Alpha/beta hydrolase</fullName>
    </submittedName>
</protein>
<gene>
    <name evidence="2" type="ORF">E6W39_05950</name>
</gene>
<dbReference type="EMBL" id="VIGB01000003">
    <property type="protein sequence ID" value="TQF01891.1"/>
    <property type="molecule type" value="Genomic_DNA"/>
</dbReference>
<dbReference type="InterPro" id="IPR022742">
    <property type="entry name" value="Hydrolase_4"/>
</dbReference>
<organism evidence="2 3">
    <name type="scientific">Kitasatospora acidiphila</name>
    <dbReference type="NCBI Taxonomy" id="2567942"/>
    <lineage>
        <taxon>Bacteria</taxon>
        <taxon>Bacillati</taxon>
        <taxon>Actinomycetota</taxon>
        <taxon>Actinomycetes</taxon>
        <taxon>Kitasatosporales</taxon>
        <taxon>Streptomycetaceae</taxon>
        <taxon>Kitasatospora</taxon>
    </lineage>
</organism>
<dbReference type="RefSeq" id="WP_141632613.1">
    <property type="nucleotide sequence ID" value="NZ_VIGB01000003.1"/>
</dbReference>
<dbReference type="InterPro" id="IPR029058">
    <property type="entry name" value="AB_hydrolase_fold"/>
</dbReference>
<sequence length="239" mass="25627">MRHEDFAFDVDGERLAATRTVTAEQPEPSILALHGFGTTSTRHRISYLLDAFAEHGHASLTFEFSGNGDSTGVLTDATLRRRRNEALAAADRLGRAVAPVLLGTSMGAHLAASIVPEVRPRALVLFCPAAYPEHAADLPFDGSLPKPGNYPDSPAYAGLRDFDGDLLIIGAGQDQVVHPAVIDGYLDSAGRARSAEVLWLKDSDHFVHRWLPGQQARLAEVQGAILRLLPTAPAAPPRS</sequence>
<evidence type="ECO:0000259" key="1">
    <source>
        <dbReference type="Pfam" id="PF12146"/>
    </source>
</evidence>
<feature type="domain" description="Serine aminopeptidase S33" evidence="1">
    <location>
        <begin position="25"/>
        <end position="134"/>
    </location>
</feature>
<evidence type="ECO:0000313" key="3">
    <source>
        <dbReference type="Proteomes" id="UP000319103"/>
    </source>
</evidence>
<dbReference type="Gene3D" id="3.40.50.1820">
    <property type="entry name" value="alpha/beta hydrolase"/>
    <property type="match status" value="1"/>
</dbReference>